<gene>
    <name evidence="1" type="ORF">SAMN04487779_101514</name>
</gene>
<protein>
    <submittedName>
        <fullName evidence="1">Uncharacterized protein</fullName>
    </submittedName>
</protein>
<accession>A0A1G6YUX5</accession>
<name>A0A1G6YUX5_9PROT</name>
<organism evidence="1 2">
    <name type="scientific">Belnapia rosea</name>
    <dbReference type="NCBI Taxonomy" id="938405"/>
    <lineage>
        <taxon>Bacteria</taxon>
        <taxon>Pseudomonadati</taxon>
        <taxon>Pseudomonadota</taxon>
        <taxon>Alphaproteobacteria</taxon>
        <taxon>Acetobacterales</taxon>
        <taxon>Roseomonadaceae</taxon>
        <taxon>Belnapia</taxon>
    </lineage>
</organism>
<evidence type="ECO:0000313" key="2">
    <source>
        <dbReference type="Proteomes" id="UP000198925"/>
    </source>
</evidence>
<dbReference type="AlphaFoldDB" id="A0A1G6YUX5"/>
<sequence>MTGHALNRRVAALEQADAGAKPWTMIYVGFGETLEQAMAPQFGPAGAPPDASLIIVTLGEA</sequence>
<dbReference type="EMBL" id="FMZX01000015">
    <property type="protein sequence ID" value="SDD94082.1"/>
    <property type="molecule type" value="Genomic_DNA"/>
</dbReference>
<keyword evidence="2" id="KW-1185">Reference proteome</keyword>
<dbReference type="Proteomes" id="UP000198925">
    <property type="component" value="Unassembled WGS sequence"/>
</dbReference>
<evidence type="ECO:0000313" key="1">
    <source>
        <dbReference type="EMBL" id="SDD94082.1"/>
    </source>
</evidence>
<proteinExistence type="predicted"/>
<reference evidence="1 2" key="1">
    <citation type="submission" date="2016-10" db="EMBL/GenBank/DDBJ databases">
        <authorList>
            <person name="de Groot N.N."/>
        </authorList>
    </citation>
    <scope>NUCLEOTIDE SEQUENCE [LARGE SCALE GENOMIC DNA]</scope>
    <source>
        <strain evidence="1 2">CPCC 100156</strain>
    </source>
</reference>
<dbReference type="RefSeq" id="WP_090664400.1">
    <property type="nucleotide sequence ID" value="NZ_FMZX01000015.1"/>
</dbReference>